<dbReference type="EMBL" id="PQFF01000017">
    <property type="protein sequence ID" value="RHZ88983.1"/>
    <property type="molecule type" value="Genomic_DNA"/>
</dbReference>
<gene>
    <name evidence="1" type="ORF">Glove_19g49</name>
</gene>
<organism evidence="1 2">
    <name type="scientific">Diversispora epigaea</name>
    <dbReference type="NCBI Taxonomy" id="1348612"/>
    <lineage>
        <taxon>Eukaryota</taxon>
        <taxon>Fungi</taxon>
        <taxon>Fungi incertae sedis</taxon>
        <taxon>Mucoromycota</taxon>
        <taxon>Glomeromycotina</taxon>
        <taxon>Glomeromycetes</taxon>
        <taxon>Diversisporales</taxon>
        <taxon>Diversisporaceae</taxon>
        <taxon>Diversispora</taxon>
    </lineage>
</organism>
<reference evidence="1 2" key="1">
    <citation type="submission" date="2018-08" db="EMBL/GenBank/DDBJ databases">
        <title>Genome and evolution of the arbuscular mycorrhizal fungus Diversispora epigaea (formerly Glomus versiforme) and its bacterial endosymbionts.</title>
        <authorList>
            <person name="Sun X."/>
            <person name="Fei Z."/>
            <person name="Harrison M."/>
        </authorList>
    </citation>
    <scope>NUCLEOTIDE SEQUENCE [LARGE SCALE GENOMIC DNA]</scope>
    <source>
        <strain evidence="1 2">IT104</strain>
    </source>
</reference>
<evidence type="ECO:0000313" key="2">
    <source>
        <dbReference type="Proteomes" id="UP000266861"/>
    </source>
</evidence>
<name>A0A397JVT3_9GLOM</name>
<dbReference type="Proteomes" id="UP000266861">
    <property type="component" value="Unassembled WGS sequence"/>
</dbReference>
<sequence length="69" mass="8590">MTRCNMINIEMQEEKGYDEDEYQYESKREEIDCYDEKREENRQILNQIIVIMYKVLYKEMKNLLLKLSN</sequence>
<evidence type="ECO:0000313" key="1">
    <source>
        <dbReference type="EMBL" id="RHZ88983.1"/>
    </source>
</evidence>
<accession>A0A397JVT3</accession>
<dbReference type="AlphaFoldDB" id="A0A397JVT3"/>
<comment type="caution">
    <text evidence="1">The sequence shown here is derived from an EMBL/GenBank/DDBJ whole genome shotgun (WGS) entry which is preliminary data.</text>
</comment>
<proteinExistence type="predicted"/>
<keyword evidence="2" id="KW-1185">Reference proteome</keyword>
<protein>
    <submittedName>
        <fullName evidence="1">Uncharacterized protein</fullName>
    </submittedName>
</protein>